<sequence length="66" mass="7433">MGLRTLWHTEYGSCYGNGLKEDIRINPKIGLLTNTGKEALPEGGISEQEETSYCFYPKLGYTDIFL</sequence>
<dbReference type="EMBL" id="CP009526">
    <property type="protein sequence ID" value="AKB49815.1"/>
    <property type="molecule type" value="Genomic_DNA"/>
</dbReference>
<proteinExistence type="predicted"/>
<dbReference type="HOGENOM" id="CLU_2820799_0_0_2"/>
<gene>
    <name evidence="1" type="ORF">MSBRW_0562</name>
</gene>
<evidence type="ECO:0000313" key="2">
    <source>
        <dbReference type="Proteomes" id="UP000033038"/>
    </source>
</evidence>
<accession>A0A0E3QIV4</accession>
<dbReference type="AlphaFoldDB" id="A0A0E3QIV4"/>
<organism evidence="1 2">
    <name type="scientific">Methanosarcina barkeri str. Wiesmoor</name>
    <dbReference type="NCBI Taxonomy" id="1434109"/>
    <lineage>
        <taxon>Archaea</taxon>
        <taxon>Methanobacteriati</taxon>
        <taxon>Methanobacteriota</taxon>
        <taxon>Stenosarchaea group</taxon>
        <taxon>Methanomicrobia</taxon>
        <taxon>Methanosarcinales</taxon>
        <taxon>Methanosarcinaceae</taxon>
        <taxon>Methanosarcina</taxon>
    </lineage>
</organism>
<reference evidence="1 2" key="1">
    <citation type="submission" date="2014-07" db="EMBL/GenBank/DDBJ databases">
        <title>Methanogenic archaea and the global carbon cycle.</title>
        <authorList>
            <person name="Henriksen J.R."/>
            <person name="Luke J."/>
            <person name="Reinhart S."/>
            <person name="Benedict M.N."/>
            <person name="Youngblut N.D."/>
            <person name="Metcalf M.E."/>
            <person name="Whitaker R.J."/>
            <person name="Metcalf W.W."/>
        </authorList>
    </citation>
    <scope>NUCLEOTIDE SEQUENCE [LARGE SCALE GENOMIC DNA]</scope>
    <source>
        <strain evidence="1 2">Wiesmoor</strain>
    </source>
</reference>
<dbReference type="KEGG" id="mbw:MSBRW_0562"/>
<dbReference type="Proteomes" id="UP000033038">
    <property type="component" value="Chromosome"/>
</dbReference>
<protein>
    <submittedName>
        <fullName evidence="1">Uncharacterized protein</fullName>
    </submittedName>
</protein>
<dbReference type="PATRIC" id="fig|1434109.4.peg.681"/>
<evidence type="ECO:0000313" key="1">
    <source>
        <dbReference type="EMBL" id="AKB49815.1"/>
    </source>
</evidence>
<name>A0A0E3QIV4_METBA</name>